<evidence type="ECO:0000256" key="5">
    <source>
        <dbReference type="HAMAP-Rule" id="MF_00765"/>
    </source>
</evidence>
<dbReference type="GO" id="GO:0043022">
    <property type="term" value="F:ribosome binding"/>
    <property type="evidence" value="ECO:0007669"/>
    <property type="project" value="UniProtKB-UniRule"/>
</dbReference>
<dbReference type="HAMAP" id="MF_00765">
    <property type="entry name" value="DarP"/>
    <property type="match status" value="1"/>
</dbReference>
<dbReference type="EMBL" id="CP007142">
    <property type="protein sequence ID" value="AJQ96515.1"/>
    <property type="molecule type" value="Genomic_DNA"/>
</dbReference>
<dbReference type="HOGENOM" id="CLU_106757_4_0_6"/>
<dbReference type="NCBIfam" id="NF003593">
    <property type="entry name" value="PRK05255.1-1"/>
    <property type="match status" value="1"/>
</dbReference>
<accession>A0A0C5VAZ3</accession>
<dbReference type="RefSeq" id="WP_044618511.1">
    <property type="nucleotide sequence ID" value="NZ_CP007142.1"/>
</dbReference>
<dbReference type="SUPFAM" id="SSF158710">
    <property type="entry name" value="PSPTO4464-like"/>
    <property type="match status" value="1"/>
</dbReference>
<organism evidence="6 7">
    <name type="scientific">Gynuella sunshinyii YC6258</name>
    <dbReference type="NCBI Taxonomy" id="1445510"/>
    <lineage>
        <taxon>Bacteria</taxon>
        <taxon>Pseudomonadati</taxon>
        <taxon>Pseudomonadota</taxon>
        <taxon>Gammaproteobacteria</taxon>
        <taxon>Oceanospirillales</taxon>
        <taxon>Saccharospirillaceae</taxon>
        <taxon>Gynuella</taxon>
    </lineage>
</organism>
<evidence type="ECO:0000313" key="6">
    <source>
        <dbReference type="EMBL" id="AJQ96515.1"/>
    </source>
</evidence>
<keyword evidence="4 5" id="KW-0694">RNA-binding</keyword>
<proteinExistence type="inferred from homology"/>
<dbReference type="GO" id="GO:1902626">
    <property type="term" value="P:assembly of large subunit precursor of preribosome"/>
    <property type="evidence" value="ECO:0007669"/>
    <property type="project" value="UniProtKB-UniRule"/>
</dbReference>
<dbReference type="PANTHER" id="PTHR38101:SF1">
    <property type="entry name" value="UPF0307 PROTEIN YJGA"/>
    <property type="match status" value="1"/>
</dbReference>
<keyword evidence="2 5" id="KW-0690">Ribosome biogenesis</keyword>
<protein>
    <recommendedName>
        <fullName evidence="5">Dual-action ribosomal maturation protein DarP</fullName>
    </recommendedName>
    <alternativeName>
        <fullName evidence="5">Large ribosomal subunit assembly factor DarP</fullName>
    </alternativeName>
</protein>
<keyword evidence="7" id="KW-1185">Reference proteome</keyword>
<keyword evidence="1 5" id="KW-0963">Cytoplasm</keyword>
<keyword evidence="3 5" id="KW-0699">rRNA-binding</keyword>
<dbReference type="CDD" id="cd16331">
    <property type="entry name" value="YjgA-like"/>
    <property type="match status" value="1"/>
</dbReference>
<dbReference type="Gene3D" id="1.10.60.30">
    <property type="entry name" value="PSPTO4464-like domains"/>
    <property type="match status" value="2"/>
</dbReference>
<evidence type="ECO:0000256" key="4">
    <source>
        <dbReference type="ARBA" id="ARBA00022884"/>
    </source>
</evidence>
<dbReference type="Proteomes" id="UP000032266">
    <property type="component" value="Chromosome"/>
</dbReference>
<dbReference type="STRING" id="1445510.YC6258_04483"/>
<dbReference type="PANTHER" id="PTHR38101">
    <property type="entry name" value="UPF0307 PROTEIN YJGA"/>
    <property type="match status" value="1"/>
</dbReference>
<sequence>MNKENDWQDSSEDDIEWVSKTRMKKEMHELQEIGMKLMELNQSQLDTIPLTDELIAAITESKRITSREARRRHSQFIGRLMRKADYDAIVHGIELLDPASDAYARLHQQSERWRDRLLTGDNDELVSWFDQYPDCDRQQLRNLLRNGLKEIEQKPESWLARKKLYQFIKTEVQQSE</sequence>
<evidence type="ECO:0000256" key="2">
    <source>
        <dbReference type="ARBA" id="ARBA00022517"/>
    </source>
</evidence>
<dbReference type="OrthoDB" id="5293604at2"/>
<evidence type="ECO:0000256" key="3">
    <source>
        <dbReference type="ARBA" id="ARBA00022730"/>
    </source>
</evidence>
<dbReference type="Pfam" id="PF04751">
    <property type="entry name" value="DarP"/>
    <property type="match status" value="1"/>
</dbReference>
<dbReference type="KEGG" id="gsn:YC6258_04483"/>
<dbReference type="PIRSF" id="PIRSF016183">
    <property type="entry name" value="UCP016183"/>
    <property type="match status" value="1"/>
</dbReference>
<dbReference type="GO" id="GO:0019843">
    <property type="term" value="F:rRNA binding"/>
    <property type="evidence" value="ECO:0007669"/>
    <property type="project" value="UniProtKB-UniRule"/>
</dbReference>
<dbReference type="AlphaFoldDB" id="A0A0C5VAZ3"/>
<evidence type="ECO:0000313" key="7">
    <source>
        <dbReference type="Proteomes" id="UP000032266"/>
    </source>
</evidence>
<reference evidence="6 7" key="1">
    <citation type="submission" date="2014-01" db="EMBL/GenBank/DDBJ databases">
        <title>Full genme sequencing of cellulolytic bacterium Gynuella sunshinyii YC6258T gen. nov., sp. nov.</title>
        <authorList>
            <person name="Khan H."/>
            <person name="Chung E.J."/>
            <person name="Chung Y.R."/>
        </authorList>
    </citation>
    <scope>NUCLEOTIDE SEQUENCE [LARGE SCALE GENOMIC DNA]</scope>
    <source>
        <strain evidence="6 7">YC6258</strain>
    </source>
</reference>
<comment type="subcellular location">
    <subcellularLocation>
        <location evidence="5">Cytoplasm</location>
    </subcellularLocation>
    <text evidence="5">Associates with late stage pre-50S ribosomal subunits.</text>
</comment>
<comment type="similarity">
    <text evidence="5">Belongs to the DarP family.</text>
</comment>
<gene>
    <name evidence="5" type="primary">darP</name>
    <name evidence="6" type="ORF">YC6258_04483</name>
</gene>
<dbReference type="InterPro" id="IPR006839">
    <property type="entry name" value="DarP"/>
</dbReference>
<comment type="function">
    <text evidence="5">Member of a network of 50S ribosomal subunit biogenesis factors which assembles along the 30S-50S interface, preventing incorrect 23S rRNA structures from forming. Promotes peptidyl transferase center (PTC) maturation.</text>
</comment>
<dbReference type="GO" id="GO:0005829">
    <property type="term" value="C:cytosol"/>
    <property type="evidence" value="ECO:0007669"/>
    <property type="project" value="TreeGrafter"/>
</dbReference>
<evidence type="ECO:0000256" key="1">
    <source>
        <dbReference type="ARBA" id="ARBA00022490"/>
    </source>
</evidence>
<name>A0A0C5VAZ3_9GAMM</name>
<dbReference type="InterPro" id="IPR023153">
    <property type="entry name" value="DarP_sf"/>
</dbReference>